<keyword evidence="2" id="KW-0732">Signal</keyword>
<feature type="region of interest" description="Disordered" evidence="1">
    <location>
        <begin position="26"/>
        <end position="62"/>
    </location>
</feature>
<dbReference type="InterPro" id="IPR023346">
    <property type="entry name" value="Lysozyme-like_dom_sf"/>
</dbReference>
<reference evidence="4 5" key="1">
    <citation type="journal article" date="2016" name="Nat. Commun.">
        <title>Thousands of microbial genomes shed light on interconnected biogeochemical processes in an aquifer system.</title>
        <authorList>
            <person name="Anantharaman K."/>
            <person name="Brown C.T."/>
            <person name="Hug L.A."/>
            <person name="Sharon I."/>
            <person name="Castelle C.J."/>
            <person name="Probst A.J."/>
            <person name="Thomas B.C."/>
            <person name="Singh A."/>
            <person name="Wilkins M.J."/>
            <person name="Karaoz U."/>
            <person name="Brodie E.L."/>
            <person name="Williams K.H."/>
            <person name="Hubbard S.S."/>
            <person name="Banfield J.F."/>
        </authorList>
    </citation>
    <scope>NUCLEOTIDE SEQUENCE [LARGE SCALE GENOMIC DNA]</scope>
</reference>
<proteinExistence type="predicted"/>
<accession>A0A1F7VAC8</accession>
<dbReference type="Pfam" id="PF01464">
    <property type="entry name" value="SLT"/>
    <property type="match status" value="1"/>
</dbReference>
<feature type="compositionally biased region" description="Basic and acidic residues" evidence="1">
    <location>
        <begin position="33"/>
        <end position="46"/>
    </location>
</feature>
<dbReference type="Gene3D" id="1.10.530.10">
    <property type="match status" value="1"/>
</dbReference>
<organism evidence="4 5">
    <name type="scientific">Candidatus Uhrbacteria bacterium RIFCSPLOWO2_02_FULL_48_18</name>
    <dbReference type="NCBI Taxonomy" id="1802408"/>
    <lineage>
        <taxon>Bacteria</taxon>
        <taxon>Candidatus Uhriibacteriota</taxon>
    </lineage>
</organism>
<gene>
    <name evidence="4" type="ORF">A3I41_03880</name>
</gene>
<protein>
    <recommendedName>
        <fullName evidence="3">Transglycosylase SLT domain-containing protein</fullName>
    </recommendedName>
</protein>
<evidence type="ECO:0000256" key="1">
    <source>
        <dbReference type="SAM" id="MobiDB-lite"/>
    </source>
</evidence>
<dbReference type="SUPFAM" id="SSF53955">
    <property type="entry name" value="Lysozyme-like"/>
    <property type="match status" value="1"/>
</dbReference>
<feature type="compositionally biased region" description="Basic and acidic residues" evidence="1">
    <location>
        <begin position="53"/>
        <end position="62"/>
    </location>
</feature>
<evidence type="ECO:0000313" key="4">
    <source>
        <dbReference type="EMBL" id="OGL87058.1"/>
    </source>
</evidence>
<comment type="caution">
    <text evidence="4">The sequence shown here is derived from an EMBL/GenBank/DDBJ whole genome shotgun (WGS) entry which is preliminary data.</text>
</comment>
<dbReference type="EMBL" id="MGEQ01000003">
    <property type="protein sequence ID" value="OGL87058.1"/>
    <property type="molecule type" value="Genomic_DNA"/>
</dbReference>
<sequence length="368" mass="40698">MKQNRFLPRIVAGLLAVGGISALAEHASNTPVKEFDTPERDPRKDASQPAPEDESKKLERARKFSAEHPMEAELRAHNVPVEKIQAAMIDAAELIRSHRYSDEVNEKNYFAACREPERWAAIQKSVQYASDKTGVPVRVLNAMGLIESQFKEDASRSDTNVYGPYQITLATAKEAAKDAAACFEFPIVVNKAEDLKETKTAVRLAALRLRSLKQQYGQLGLAIMDYAGGRVGLEKKIKEAFPDVDLGEKDWAAMERHHAAERQAQKQRDAILKRMKGGRVTDADRQALRRAVGAFEAAGAAYTKAKNAWRQKRADLPKTLKDAGVTVVALYEHEKAKGGEAPHSITYSLALDDIGARAEKHAQEAVEE</sequence>
<feature type="domain" description="Transglycosylase SLT" evidence="3">
    <location>
        <begin position="126"/>
        <end position="240"/>
    </location>
</feature>
<name>A0A1F7VAC8_9BACT</name>
<evidence type="ECO:0000313" key="5">
    <source>
        <dbReference type="Proteomes" id="UP000176593"/>
    </source>
</evidence>
<evidence type="ECO:0000259" key="3">
    <source>
        <dbReference type="Pfam" id="PF01464"/>
    </source>
</evidence>
<dbReference type="InterPro" id="IPR008258">
    <property type="entry name" value="Transglycosylase_SLT_dom_1"/>
</dbReference>
<feature type="signal peptide" evidence="2">
    <location>
        <begin position="1"/>
        <end position="24"/>
    </location>
</feature>
<evidence type="ECO:0000256" key="2">
    <source>
        <dbReference type="SAM" id="SignalP"/>
    </source>
</evidence>
<feature type="chain" id="PRO_5009533232" description="Transglycosylase SLT domain-containing protein" evidence="2">
    <location>
        <begin position="25"/>
        <end position="368"/>
    </location>
</feature>
<dbReference type="Proteomes" id="UP000176593">
    <property type="component" value="Unassembled WGS sequence"/>
</dbReference>
<dbReference type="AlphaFoldDB" id="A0A1F7VAC8"/>